<keyword evidence="5" id="KW-1185">Reference proteome</keyword>
<evidence type="ECO:0000259" key="3">
    <source>
        <dbReference type="Pfam" id="PF04504"/>
    </source>
</evidence>
<dbReference type="GO" id="GO:0005634">
    <property type="term" value="C:nucleus"/>
    <property type="evidence" value="ECO:0007669"/>
    <property type="project" value="TreeGrafter"/>
</dbReference>
<accession>A0AAV1EBV9</accession>
<protein>
    <submittedName>
        <fullName evidence="4">OLC1v1018556C1</fullName>
    </submittedName>
</protein>
<dbReference type="InterPro" id="IPR053932">
    <property type="entry name" value="GeBP-like_DBD"/>
</dbReference>
<dbReference type="AlphaFoldDB" id="A0AAV1EBV9"/>
<evidence type="ECO:0000313" key="4">
    <source>
        <dbReference type="EMBL" id="CAI9117209.1"/>
    </source>
</evidence>
<comment type="similarity">
    <text evidence="1">Belongs to the GeBP family.</text>
</comment>
<dbReference type="GO" id="GO:0006355">
    <property type="term" value="P:regulation of DNA-templated transcription"/>
    <property type="evidence" value="ECO:0007669"/>
    <property type="project" value="InterPro"/>
</dbReference>
<dbReference type="InterPro" id="IPR007592">
    <property type="entry name" value="GEBP"/>
</dbReference>
<name>A0AAV1EBV9_OLDCO</name>
<evidence type="ECO:0000256" key="2">
    <source>
        <dbReference type="SAM" id="MobiDB-lite"/>
    </source>
</evidence>
<reference evidence="4" key="1">
    <citation type="submission" date="2023-03" db="EMBL/GenBank/DDBJ databases">
        <authorList>
            <person name="Julca I."/>
        </authorList>
    </citation>
    <scope>NUCLEOTIDE SEQUENCE</scope>
</reference>
<dbReference type="Proteomes" id="UP001161247">
    <property type="component" value="Chromosome 9"/>
</dbReference>
<evidence type="ECO:0000256" key="1">
    <source>
        <dbReference type="ARBA" id="ARBA00010820"/>
    </source>
</evidence>
<dbReference type="PANTHER" id="PTHR31662:SF33">
    <property type="entry name" value="DNA-BINDING STOREKEEPER PROTEIN TRANSCRIPTIONAL REGULATOR-LIKE PROTEIN"/>
    <property type="match status" value="1"/>
</dbReference>
<dbReference type="Pfam" id="PF04504">
    <property type="entry name" value="GeBP-like_DBD"/>
    <property type="match status" value="1"/>
</dbReference>
<dbReference type="PANTHER" id="PTHR31662">
    <property type="entry name" value="BNAANNG10740D PROTEIN-RELATED"/>
    <property type="match status" value="1"/>
</dbReference>
<evidence type="ECO:0000313" key="5">
    <source>
        <dbReference type="Proteomes" id="UP001161247"/>
    </source>
</evidence>
<feature type="region of interest" description="Disordered" evidence="2">
    <location>
        <begin position="1"/>
        <end position="103"/>
    </location>
</feature>
<sequence length="301" mass="34014">MAKSRQSTEDNPPPVHSDEEGEETGESEAESEDSDSLSESGEDTGANEDTVANDLVNLKNPRPNPSPTKGATAGSKRAATKPPSVNAKRAKTDNSGKSIDGNDEKMRFSRIFSEEDEIAILEGMGVFSANTKSDPFEKKNEFYEFIKEKIGGDIIKGQLIRKMKRLREKYINKAEKEEKKLQKGKEWILSNPHEQSLYTLSKKIWGNEREVGSTTVVIDYEELKKERKKEKGFSFAPNDGGLDANWFLNEGVKLMGDNDRIAMEKKWKEFKLLECELSVKERKLMLEHMEKVHKGIKSHGK</sequence>
<proteinExistence type="inferred from homology"/>
<feature type="domain" description="Glabrous enhancer-binding protein-like DBD" evidence="3">
    <location>
        <begin position="108"/>
        <end position="206"/>
    </location>
</feature>
<gene>
    <name evidence="4" type="ORF">OLC1_LOCUS23304</name>
</gene>
<feature type="compositionally biased region" description="Basic and acidic residues" evidence="2">
    <location>
        <begin position="90"/>
        <end position="103"/>
    </location>
</feature>
<dbReference type="EMBL" id="OX459126">
    <property type="protein sequence ID" value="CAI9117209.1"/>
    <property type="molecule type" value="Genomic_DNA"/>
</dbReference>
<organism evidence="4 5">
    <name type="scientific">Oldenlandia corymbosa var. corymbosa</name>
    <dbReference type="NCBI Taxonomy" id="529605"/>
    <lineage>
        <taxon>Eukaryota</taxon>
        <taxon>Viridiplantae</taxon>
        <taxon>Streptophyta</taxon>
        <taxon>Embryophyta</taxon>
        <taxon>Tracheophyta</taxon>
        <taxon>Spermatophyta</taxon>
        <taxon>Magnoliopsida</taxon>
        <taxon>eudicotyledons</taxon>
        <taxon>Gunneridae</taxon>
        <taxon>Pentapetalae</taxon>
        <taxon>asterids</taxon>
        <taxon>lamiids</taxon>
        <taxon>Gentianales</taxon>
        <taxon>Rubiaceae</taxon>
        <taxon>Rubioideae</taxon>
        <taxon>Spermacoceae</taxon>
        <taxon>Hedyotis-Oldenlandia complex</taxon>
        <taxon>Oldenlandia</taxon>
    </lineage>
</organism>
<feature type="compositionally biased region" description="Acidic residues" evidence="2">
    <location>
        <begin position="19"/>
        <end position="46"/>
    </location>
</feature>